<reference evidence="8 9" key="1">
    <citation type="submission" date="2018-12" db="EMBL/GenBank/DDBJ databases">
        <title>Draft genome sequence of Xylaria grammica IHI A82.</title>
        <authorList>
            <person name="Buettner E."/>
            <person name="Kellner H."/>
        </authorList>
    </citation>
    <scope>NUCLEOTIDE SEQUENCE [LARGE SCALE GENOMIC DNA]</scope>
    <source>
        <strain evidence="8 9">IHI A82</strain>
    </source>
</reference>
<evidence type="ECO:0000313" key="9">
    <source>
        <dbReference type="Proteomes" id="UP000286045"/>
    </source>
</evidence>
<comment type="subcellular location">
    <subcellularLocation>
        <location evidence="1">Membrane</location>
        <topology evidence="1">Multi-pass membrane protein</topology>
    </subcellularLocation>
</comment>
<feature type="transmembrane region" description="Helical" evidence="6">
    <location>
        <begin position="239"/>
        <end position="265"/>
    </location>
</feature>
<gene>
    <name evidence="8" type="ORF">EKO27_g687</name>
</gene>
<evidence type="ECO:0000256" key="2">
    <source>
        <dbReference type="ARBA" id="ARBA00022692"/>
    </source>
</evidence>
<feature type="transmembrane region" description="Helical" evidence="6">
    <location>
        <begin position="155"/>
        <end position="177"/>
    </location>
</feature>
<keyword evidence="9" id="KW-1185">Reference proteome</keyword>
<name>A0A439DJ51_9PEZI</name>
<dbReference type="InterPro" id="IPR049326">
    <property type="entry name" value="Rhodopsin_dom_fungi"/>
</dbReference>
<keyword evidence="3 6" id="KW-1133">Transmembrane helix</keyword>
<keyword evidence="4 6" id="KW-0472">Membrane</keyword>
<keyword evidence="2 6" id="KW-0812">Transmembrane</keyword>
<dbReference type="EMBL" id="RYZI01000008">
    <property type="protein sequence ID" value="RWA14416.1"/>
    <property type="molecule type" value="Genomic_DNA"/>
</dbReference>
<evidence type="ECO:0000256" key="3">
    <source>
        <dbReference type="ARBA" id="ARBA00022989"/>
    </source>
</evidence>
<dbReference type="GO" id="GO:0016020">
    <property type="term" value="C:membrane"/>
    <property type="evidence" value="ECO:0007669"/>
    <property type="project" value="UniProtKB-SubCell"/>
</dbReference>
<dbReference type="Proteomes" id="UP000286045">
    <property type="component" value="Unassembled WGS sequence"/>
</dbReference>
<feature type="transmembrane region" description="Helical" evidence="6">
    <location>
        <begin position="203"/>
        <end position="227"/>
    </location>
</feature>
<dbReference type="InterPro" id="IPR052337">
    <property type="entry name" value="SAT4-like"/>
</dbReference>
<evidence type="ECO:0000256" key="6">
    <source>
        <dbReference type="SAM" id="Phobius"/>
    </source>
</evidence>
<proteinExistence type="inferred from homology"/>
<evidence type="ECO:0000256" key="4">
    <source>
        <dbReference type="ARBA" id="ARBA00023136"/>
    </source>
</evidence>
<evidence type="ECO:0000256" key="5">
    <source>
        <dbReference type="ARBA" id="ARBA00038359"/>
    </source>
</evidence>
<evidence type="ECO:0000256" key="1">
    <source>
        <dbReference type="ARBA" id="ARBA00004141"/>
    </source>
</evidence>
<dbReference type="STRING" id="363999.A0A439DJ51"/>
<comment type="similarity">
    <text evidence="5">Belongs to the SAT4 family.</text>
</comment>
<feature type="domain" description="Rhodopsin" evidence="7">
    <location>
        <begin position="60"/>
        <end position="301"/>
    </location>
</feature>
<sequence>MFTIDTSNLSPEQLEEVMNGPALDPPPGVVPNFDHPPNENYWGIAADVICSFVVLVVVVLRACAKIFCIKERHIEDWLMVPALFIYGGGVYCDIWMIKDGGLFVHQWNIRMKDLSNIFRELHIGANLCTVTIMLLKASILLDWKRIFVPLGTRNWFYWITWVVLITHTVFYVTWIFLVNLSCMPHQKIWDITVTEGHCLDIKIIYTVAGAVNVFANFVILLLPLWTIHHLQMSKKRKGGVYVVFGVGVGACVAAAVRLHVSVYLLKSEDIVYSQAKLYLLALAEMTCLFLVLCVPTIPRVFAELGRTTKIKALLPWCSKAGEGDVVFTTPKLSSIYRQWEGAPPGSADSVGVLTTVVMAGGRDDRAYRGTTGILRTREFTLTTEDPTLGLEIAPTDIEAEIKEYHDYLRTTMF</sequence>
<organism evidence="8 9">
    <name type="scientific">Xylaria grammica</name>
    <dbReference type="NCBI Taxonomy" id="363999"/>
    <lineage>
        <taxon>Eukaryota</taxon>
        <taxon>Fungi</taxon>
        <taxon>Dikarya</taxon>
        <taxon>Ascomycota</taxon>
        <taxon>Pezizomycotina</taxon>
        <taxon>Sordariomycetes</taxon>
        <taxon>Xylariomycetidae</taxon>
        <taxon>Xylariales</taxon>
        <taxon>Xylariaceae</taxon>
        <taxon>Xylaria</taxon>
    </lineage>
</organism>
<accession>A0A439DJ51</accession>
<evidence type="ECO:0000313" key="8">
    <source>
        <dbReference type="EMBL" id="RWA14416.1"/>
    </source>
</evidence>
<dbReference type="AlphaFoldDB" id="A0A439DJ51"/>
<dbReference type="Pfam" id="PF20684">
    <property type="entry name" value="Fung_rhodopsin"/>
    <property type="match status" value="1"/>
</dbReference>
<comment type="caution">
    <text evidence="8">The sequence shown here is derived from an EMBL/GenBank/DDBJ whole genome shotgun (WGS) entry which is preliminary data.</text>
</comment>
<feature type="transmembrane region" description="Helical" evidence="6">
    <location>
        <begin position="41"/>
        <end position="64"/>
    </location>
</feature>
<feature type="transmembrane region" description="Helical" evidence="6">
    <location>
        <begin position="76"/>
        <end position="97"/>
    </location>
</feature>
<evidence type="ECO:0000259" key="7">
    <source>
        <dbReference type="Pfam" id="PF20684"/>
    </source>
</evidence>
<dbReference type="PANTHER" id="PTHR33048">
    <property type="entry name" value="PTH11-LIKE INTEGRAL MEMBRANE PROTEIN (AFU_ORTHOLOGUE AFUA_5G11245)"/>
    <property type="match status" value="1"/>
</dbReference>
<dbReference type="PANTHER" id="PTHR33048:SF47">
    <property type="entry name" value="INTEGRAL MEMBRANE PROTEIN-RELATED"/>
    <property type="match status" value="1"/>
</dbReference>
<protein>
    <recommendedName>
        <fullName evidence="7">Rhodopsin domain-containing protein</fullName>
    </recommendedName>
</protein>
<feature type="transmembrane region" description="Helical" evidence="6">
    <location>
        <begin position="277"/>
        <end position="301"/>
    </location>
</feature>
<feature type="transmembrane region" description="Helical" evidence="6">
    <location>
        <begin position="121"/>
        <end position="143"/>
    </location>
</feature>